<proteinExistence type="predicted"/>
<name>A0AA36NLV7_9DINO</name>
<organism evidence="1 2">
    <name type="scientific">Effrenium voratum</name>
    <dbReference type="NCBI Taxonomy" id="2562239"/>
    <lineage>
        <taxon>Eukaryota</taxon>
        <taxon>Sar</taxon>
        <taxon>Alveolata</taxon>
        <taxon>Dinophyceae</taxon>
        <taxon>Suessiales</taxon>
        <taxon>Symbiodiniaceae</taxon>
        <taxon>Effrenium</taxon>
    </lineage>
</organism>
<gene>
    <name evidence="1" type="ORF">EVOR1521_LOCUS29664</name>
</gene>
<evidence type="ECO:0000313" key="1">
    <source>
        <dbReference type="EMBL" id="CAJ1408158.1"/>
    </source>
</evidence>
<accession>A0AA36NLV7</accession>
<dbReference type="AlphaFoldDB" id="A0AA36NLV7"/>
<reference evidence="1" key="1">
    <citation type="submission" date="2023-08" db="EMBL/GenBank/DDBJ databases">
        <authorList>
            <person name="Chen Y."/>
            <person name="Shah S."/>
            <person name="Dougan E. K."/>
            <person name="Thang M."/>
            <person name="Chan C."/>
        </authorList>
    </citation>
    <scope>NUCLEOTIDE SEQUENCE</scope>
</reference>
<keyword evidence="2" id="KW-1185">Reference proteome</keyword>
<comment type="caution">
    <text evidence="1">The sequence shown here is derived from an EMBL/GenBank/DDBJ whole genome shotgun (WGS) entry which is preliminary data.</text>
</comment>
<evidence type="ECO:0000313" key="2">
    <source>
        <dbReference type="Proteomes" id="UP001178507"/>
    </source>
</evidence>
<sequence>MERLEAPVEAMPGFETYKNHPAFLQAADVFPLPFVPGETTDNASGESGRSAVSGLEAEAAARAEAGSCILLSDTLALAFQGRQVITCCLNTGATASCHLSDVILSMARAAPLGSTEGDQMEVSLERELVLLSTESGMSLLEVSLDGQLQVLRHCACEVPRLYLSAAAREETSAGAGAVRVLAYSVKEKEVEMLALQVMEDVQILWRSSGAHPPQGAVWAPSCCIMLACGFPDDGLEEPTLSVLRVPSLELESRKLPRGDLLACAPHGGVLHVALSSGTAGGALLFHLHRRSPWLGEPSLLPAAGACRDVRGNVLMAVAPDRSCFALVERDMLGVSLFGSPQGRQRAPMATVSTKDLAKSEPVQALLSAGPAGQVLLRTRTCLVRCRLNSDAQVEGVKRELISREDMPLGMDPKALLKMLDTMGED</sequence>
<protein>
    <submittedName>
        <fullName evidence="1">Uncharacterized protein</fullName>
    </submittedName>
</protein>
<dbReference type="Proteomes" id="UP001178507">
    <property type="component" value="Unassembled WGS sequence"/>
</dbReference>
<dbReference type="EMBL" id="CAUJNA010003705">
    <property type="protein sequence ID" value="CAJ1408158.1"/>
    <property type="molecule type" value="Genomic_DNA"/>
</dbReference>